<dbReference type="AlphaFoldDB" id="A0A370TH34"/>
<dbReference type="PANTHER" id="PTHR10039">
    <property type="entry name" value="AMELOGENIN"/>
    <property type="match status" value="1"/>
</dbReference>
<comment type="caution">
    <text evidence="6">The sequence shown here is derived from an EMBL/GenBank/DDBJ whole genome shotgun (WGS) entry which is preliminary data.</text>
</comment>
<dbReference type="PANTHER" id="PTHR10039:SF5">
    <property type="entry name" value="NACHT DOMAIN-CONTAINING PROTEIN"/>
    <property type="match status" value="1"/>
</dbReference>
<reference evidence="6 7" key="1">
    <citation type="journal article" date="2018" name="IMA Fungus">
        <title>IMA Genome-F 9: Draft genome sequence of Annulohypoxylon stygium, Aspergillus mulundensis, Berkeleyomyces basicola (syn. Thielaviopsis basicola), Ceratocystis smalleyi, two Cercospora beticola strains, Coleophoma cylindrospora, Fusarium fracticaudum, Phialophora cf. hyalina, and Morchella septimelata.</title>
        <authorList>
            <person name="Wingfield B.D."/>
            <person name="Bills G.F."/>
            <person name="Dong Y."/>
            <person name="Huang W."/>
            <person name="Nel W.J."/>
            <person name="Swalarsk-Parry B.S."/>
            <person name="Vaghefi N."/>
            <person name="Wilken P.M."/>
            <person name="An Z."/>
            <person name="de Beer Z.W."/>
            <person name="De Vos L."/>
            <person name="Chen L."/>
            <person name="Duong T.A."/>
            <person name="Gao Y."/>
            <person name="Hammerbacher A."/>
            <person name="Kikkert J.R."/>
            <person name="Li Y."/>
            <person name="Li H."/>
            <person name="Li K."/>
            <person name="Li Q."/>
            <person name="Liu X."/>
            <person name="Ma X."/>
            <person name="Naidoo K."/>
            <person name="Pethybridge S.J."/>
            <person name="Sun J."/>
            <person name="Steenkamp E.T."/>
            <person name="van der Nest M.A."/>
            <person name="van Wyk S."/>
            <person name="Wingfield M.J."/>
            <person name="Xiong C."/>
            <person name="Yue Q."/>
            <person name="Zhang X."/>
        </authorList>
    </citation>
    <scope>NUCLEOTIDE SEQUENCE [LARGE SCALE GENOMIC DNA]</scope>
    <source>
        <strain evidence="6 7">BP 5553</strain>
    </source>
</reference>
<keyword evidence="3" id="KW-0732">Signal</keyword>
<evidence type="ECO:0000313" key="7">
    <source>
        <dbReference type="Proteomes" id="UP000254866"/>
    </source>
</evidence>
<dbReference type="RefSeq" id="XP_031867462.1">
    <property type="nucleotide sequence ID" value="XM_032016231.1"/>
</dbReference>
<dbReference type="Pfam" id="PF25053">
    <property type="entry name" value="DUF7791"/>
    <property type="match status" value="1"/>
</dbReference>
<evidence type="ECO:0000313" key="6">
    <source>
        <dbReference type="EMBL" id="RDL34480.1"/>
    </source>
</evidence>
<sequence>MWLLILRLSYSGSESQQIYAEGALVDYIECENATKRLDSLAKEIQRSLGDLGSLGKLSNDAEALRVICVRGSKLSDELIAQLSELRVDGKRRRWNSFKQALKSVCNKDKIDGIAAKLASCKEELNQHLIDSIRRKADSLSLQQEETVRAIKENSRTTIATILENREILKKDLQGHRTDLIQLSNGKQTPMYSSALVSLGEAQEVEIHLLLNLRFSNGFSRILLTEKRFLGAASLIWLRTGSGIYWVSGKAGSGKSTLMRYIFENPETSKYLQVWAGEHHLEGHGFFFWNGGSLEQRSQCGLLRSLLHQALYKRPSLVRDIFPDEVAENNALLARTEDERWHWTLPTLKRAFKRWVNLALNSSLNLCIFLDGLDEYERDHEIIVDFLKEILSSHPSRIKLCISSRPWVVFDEAFKGLPKLRLQDLTYRDIGAYVHDELRSHQRMLQLAQAEPNHAHELVTEIVTKASSVIVKRTEEPRRYCSPPETSPAPSSADLSSLYTHMLNHVDPLYNEQASQSFQIYGALSSESNSNEVTALELSLAITATPHTPTSVTTPMADAEVKVLCENLDVHLKSRCAGLLEIHQGDTRTWESHKYFDPVRPTHKVNYLHRTVKDFLATEDVQEKILSDCASEFNPHTYVIHSCVTRLYRSVFITHLGNMYPASNEAVWAMIVRAMKYAKYADFSGDRSYVAALAALEQAGKRAWNFGQDPWKMGKNCLPVFLNNTTLAWTNCDKTVMWTRNFVGETIIHKLFAYISSEVRENKKLLKDQGAMPLLSYIFQQRQPGAFNPPSPKIVGLLLQRGADPNQQWQRKDILHKLSNIIWKYVREVVEDSHSQSKMKSELIKWGLAELVCPEQRQVLSRLAQVLKLFLEYDVDKVGASVDDVERRAGHVCHNTIDEASILKIISNVYDKYLPSMSVELSHALRLRISQDRRLDARNGIKRRHDRDDSYGPRKHFQGPNHWGHQR</sequence>
<dbReference type="SUPFAM" id="SSF52540">
    <property type="entry name" value="P-loop containing nucleoside triphosphate hydrolases"/>
    <property type="match status" value="1"/>
</dbReference>
<protein>
    <submittedName>
        <fullName evidence="6">Uncharacterized protein</fullName>
    </submittedName>
</protein>
<keyword evidence="7" id="KW-1185">Reference proteome</keyword>
<proteinExistence type="predicted"/>
<evidence type="ECO:0000256" key="1">
    <source>
        <dbReference type="ARBA" id="ARBA00022737"/>
    </source>
</evidence>
<evidence type="ECO:0000259" key="4">
    <source>
        <dbReference type="Pfam" id="PF24883"/>
    </source>
</evidence>
<dbReference type="InterPro" id="IPR056884">
    <property type="entry name" value="NPHP3-like_N"/>
</dbReference>
<dbReference type="Gene3D" id="3.40.50.300">
    <property type="entry name" value="P-loop containing nucleotide triphosphate hydrolases"/>
    <property type="match status" value="1"/>
</dbReference>
<dbReference type="InterPro" id="IPR027417">
    <property type="entry name" value="P-loop_NTPase"/>
</dbReference>
<keyword evidence="1" id="KW-0677">Repeat</keyword>
<feature type="signal peptide" evidence="3">
    <location>
        <begin position="1"/>
        <end position="15"/>
    </location>
</feature>
<dbReference type="InterPro" id="IPR056693">
    <property type="entry name" value="DUF7791"/>
</dbReference>
<dbReference type="OrthoDB" id="443402at2759"/>
<dbReference type="EMBL" id="NPIC01000007">
    <property type="protein sequence ID" value="RDL34480.1"/>
    <property type="molecule type" value="Genomic_DNA"/>
</dbReference>
<dbReference type="Pfam" id="PF24883">
    <property type="entry name" value="NPHP3_N"/>
    <property type="match status" value="1"/>
</dbReference>
<feature type="region of interest" description="Disordered" evidence="2">
    <location>
        <begin position="937"/>
        <end position="966"/>
    </location>
</feature>
<feature type="domain" description="DUF7791" evidence="5">
    <location>
        <begin position="505"/>
        <end position="646"/>
    </location>
</feature>
<feature type="chain" id="PRO_5016654887" evidence="3">
    <location>
        <begin position="16"/>
        <end position="966"/>
    </location>
</feature>
<name>A0A370TH34_9HELO</name>
<evidence type="ECO:0000259" key="5">
    <source>
        <dbReference type="Pfam" id="PF25053"/>
    </source>
</evidence>
<evidence type="ECO:0000256" key="3">
    <source>
        <dbReference type="SAM" id="SignalP"/>
    </source>
</evidence>
<feature type="domain" description="Nephrocystin 3-like N-terminal" evidence="4">
    <location>
        <begin position="236"/>
        <end position="404"/>
    </location>
</feature>
<organism evidence="6 7">
    <name type="scientific">Venustampulla echinocandica</name>
    <dbReference type="NCBI Taxonomy" id="2656787"/>
    <lineage>
        <taxon>Eukaryota</taxon>
        <taxon>Fungi</taxon>
        <taxon>Dikarya</taxon>
        <taxon>Ascomycota</taxon>
        <taxon>Pezizomycotina</taxon>
        <taxon>Leotiomycetes</taxon>
        <taxon>Helotiales</taxon>
        <taxon>Pleuroascaceae</taxon>
        <taxon>Venustampulla</taxon>
    </lineage>
</organism>
<accession>A0A370TH34</accession>
<evidence type="ECO:0000256" key="2">
    <source>
        <dbReference type="SAM" id="MobiDB-lite"/>
    </source>
</evidence>
<dbReference type="GeneID" id="43600457"/>
<dbReference type="Proteomes" id="UP000254866">
    <property type="component" value="Unassembled WGS sequence"/>
</dbReference>
<gene>
    <name evidence="6" type="ORF">BP5553_07608</name>
</gene>